<accession>A0AAV9HCC3</accession>
<dbReference type="PRINTS" id="PR00409">
    <property type="entry name" value="PHDIOXRDTASE"/>
</dbReference>
<evidence type="ECO:0000256" key="1">
    <source>
        <dbReference type="ARBA" id="ARBA00022714"/>
    </source>
</evidence>
<dbReference type="SUPFAM" id="SSF63380">
    <property type="entry name" value="Riboflavin synthase domain-like"/>
    <property type="match status" value="1"/>
</dbReference>
<dbReference type="EMBL" id="MU865129">
    <property type="protein sequence ID" value="KAK4457198.1"/>
    <property type="molecule type" value="Genomic_DNA"/>
</dbReference>
<dbReference type="InterPro" id="IPR011037">
    <property type="entry name" value="Pyrv_Knase-like_insert_dom_sf"/>
</dbReference>
<dbReference type="Gene3D" id="2.40.33.20">
    <property type="entry name" value="PK beta-barrel domain-like"/>
    <property type="match status" value="1"/>
</dbReference>
<feature type="region of interest" description="Disordered" evidence="3">
    <location>
        <begin position="140"/>
        <end position="160"/>
    </location>
</feature>
<dbReference type="InterPro" id="IPR052353">
    <property type="entry name" value="Benzoxazolinone_Detox_Enz"/>
</dbReference>
<dbReference type="InterPro" id="IPR017927">
    <property type="entry name" value="FAD-bd_FR_type"/>
</dbReference>
<evidence type="ECO:0000259" key="4">
    <source>
        <dbReference type="PROSITE" id="PS51085"/>
    </source>
</evidence>
<dbReference type="Pfam" id="PF03473">
    <property type="entry name" value="MOSC"/>
    <property type="match status" value="1"/>
</dbReference>
<keyword evidence="7" id="KW-0670">Pyruvate</keyword>
<dbReference type="AlphaFoldDB" id="A0AAV9HCC3"/>
<reference evidence="7" key="2">
    <citation type="submission" date="2023-06" db="EMBL/GenBank/DDBJ databases">
        <authorList>
            <consortium name="Lawrence Berkeley National Laboratory"/>
            <person name="Mondo S.J."/>
            <person name="Hensen N."/>
            <person name="Bonometti L."/>
            <person name="Westerberg I."/>
            <person name="Brannstrom I.O."/>
            <person name="Guillou S."/>
            <person name="Cros-Aarteil S."/>
            <person name="Calhoun S."/>
            <person name="Haridas S."/>
            <person name="Kuo A."/>
            <person name="Pangilinan J."/>
            <person name="Riley R."/>
            <person name="Labutti K."/>
            <person name="Andreopoulos B."/>
            <person name="Lipzen A."/>
            <person name="Chen C."/>
            <person name="Yanf M."/>
            <person name="Daum C."/>
            <person name="Ng V."/>
            <person name="Clum A."/>
            <person name="Steindorff A."/>
            <person name="Ohm R."/>
            <person name="Martin F."/>
            <person name="Silar P."/>
            <person name="Natvig D."/>
            <person name="Lalanne C."/>
            <person name="Gautier V."/>
            <person name="Ament-Velasquez S.L."/>
            <person name="Kruys A."/>
            <person name="Hutchinson M.I."/>
            <person name="Powell A.J."/>
            <person name="Barry K."/>
            <person name="Miller A.N."/>
            <person name="Grigoriev I.V."/>
            <person name="Debuchy R."/>
            <person name="Gladieux P."/>
            <person name="Thoren M.H."/>
            <person name="Johannesson H."/>
        </authorList>
    </citation>
    <scope>NUCLEOTIDE SEQUENCE</scope>
    <source>
        <strain evidence="7">PSN324</strain>
    </source>
</reference>
<dbReference type="SUPFAM" id="SSF50800">
    <property type="entry name" value="PK beta-barrel domain-like"/>
    <property type="match status" value="1"/>
</dbReference>
<dbReference type="PROSITE" id="PS51085">
    <property type="entry name" value="2FE2S_FER_2"/>
    <property type="match status" value="1"/>
</dbReference>
<dbReference type="PROSITE" id="PS51340">
    <property type="entry name" value="MOSC"/>
    <property type="match status" value="1"/>
</dbReference>
<dbReference type="InterPro" id="IPR005163">
    <property type="entry name" value="Tri_helical_YiiM-like"/>
</dbReference>
<dbReference type="InterPro" id="IPR012675">
    <property type="entry name" value="Beta-grasp_dom_sf"/>
</dbReference>
<keyword evidence="7" id="KW-0808">Transferase</keyword>
<evidence type="ECO:0000313" key="7">
    <source>
        <dbReference type="EMBL" id="KAK4457198.1"/>
    </source>
</evidence>
<evidence type="ECO:0000256" key="3">
    <source>
        <dbReference type="SAM" id="MobiDB-lite"/>
    </source>
</evidence>
<dbReference type="GO" id="GO:0051537">
    <property type="term" value="F:2 iron, 2 sulfur cluster binding"/>
    <property type="evidence" value="ECO:0007669"/>
    <property type="project" value="UniProtKB-KW"/>
</dbReference>
<gene>
    <name evidence="7" type="ORF">QBC42DRAFT_279619</name>
</gene>
<feature type="domain" description="2Fe-2S ferredoxin-type" evidence="4">
    <location>
        <begin position="505"/>
        <end position="589"/>
    </location>
</feature>
<dbReference type="SUPFAM" id="SSF54292">
    <property type="entry name" value="2Fe-2S ferredoxin-like"/>
    <property type="match status" value="1"/>
</dbReference>
<dbReference type="InterPro" id="IPR005302">
    <property type="entry name" value="MoCF_Sase_C"/>
</dbReference>
<dbReference type="Pfam" id="PF03475">
    <property type="entry name" value="YiiM_3-alpha"/>
    <property type="match status" value="1"/>
</dbReference>
<dbReference type="PROSITE" id="PS51384">
    <property type="entry name" value="FAD_FR"/>
    <property type="match status" value="1"/>
</dbReference>
<dbReference type="GO" id="GO:0030170">
    <property type="term" value="F:pyridoxal phosphate binding"/>
    <property type="evidence" value="ECO:0007669"/>
    <property type="project" value="InterPro"/>
</dbReference>
<dbReference type="InterPro" id="IPR001041">
    <property type="entry name" value="2Fe-2S_ferredoxin-type"/>
</dbReference>
<dbReference type="InterPro" id="IPR017938">
    <property type="entry name" value="Riboflavin_synthase-like_b-brl"/>
</dbReference>
<evidence type="ECO:0000313" key="8">
    <source>
        <dbReference type="Proteomes" id="UP001321749"/>
    </source>
</evidence>
<keyword evidence="2" id="KW-0411">Iron-sulfur</keyword>
<dbReference type="Proteomes" id="UP001321749">
    <property type="component" value="Unassembled WGS sequence"/>
</dbReference>
<name>A0AAV9HCC3_9PEZI</name>
<evidence type="ECO:0000256" key="2">
    <source>
        <dbReference type="ARBA" id="ARBA00023014"/>
    </source>
</evidence>
<evidence type="ECO:0000259" key="5">
    <source>
        <dbReference type="PROSITE" id="PS51340"/>
    </source>
</evidence>
<comment type="caution">
    <text evidence="7">The sequence shown here is derived from an EMBL/GenBank/DDBJ whole genome shotgun (WGS) entry which is preliminary data.</text>
</comment>
<feature type="region of interest" description="Disordered" evidence="3">
    <location>
        <begin position="1"/>
        <end position="29"/>
    </location>
</feature>
<keyword evidence="1" id="KW-0001">2Fe-2S</keyword>
<feature type="compositionally biased region" description="Pro residues" evidence="3">
    <location>
        <begin position="151"/>
        <end position="160"/>
    </location>
</feature>
<feature type="domain" description="FAD-binding FR-type" evidence="6">
    <location>
        <begin position="272"/>
        <end position="384"/>
    </location>
</feature>
<dbReference type="Gene3D" id="3.40.50.80">
    <property type="entry name" value="Nucleotide-binding domain of ferredoxin-NADP reductase (FNR) module"/>
    <property type="match status" value="1"/>
</dbReference>
<dbReference type="CDD" id="cd00207">
    <property type="entry name" value="fer2"/>
    <property type="match status" value="1"/>
</dbReference>
<dbReference type="InterPro" id="IPR039261">
    <property type="entry name" value="FNR_nucleotide-bd"/>
</dbReference>
<dbReference type="CDD" id="cd06185">
    <property type="entry name" value="PDR_like"/>
    <property type="match status" value="1"/>
</dbReference>
<dbReference type="PANTHER" id="PTHR30212">
    <property type="entry name" value="PROTEIN YIIM"/>
    <property type="match status" value="1"/>
</dbReference>
<keyword evidence="7" id="KW-0418">Kinase</keyword>
<dbReference type="PANTHER" id="PTHR30212:SF2">
    <property type="entry name" value="PROTEIN YIIM"/>
    <property type="match status" value="1"/>
</dbReference>
<dbReference type="Gene3D" id="3.10.20.30">
    <property type="match status" value="1"/>
</dbReference>
<keyword evidence="1" id="KW-0479">Metal-binding</keyword>
<feature type="compositionally biased region" description="Low complexity" evidence="3">
    <location>
        <begin position="1"/>
        <end position="18"/>
    </location>
</feature>
<dbReference type="SUPFAM" id="SSF52343">
    <property type="entry name" value="Ferredoxin reductase-like, C-terminal NADP-linked domain"/>
    <property type="match status" value="1"/>
</dbReference>
<feature type="compositionally biased region" description="Low complexity" evidence="3">
    <location>
        <begin position="140"/>
        <end position="150"/>
    </location>
</feature>
<keyword evidence="8" id="KW-1185">Reference proteome</keyword>
<feature type="domain" description="MOSC" evidence="5">
    <location>
        <begin position="56"/>
        <end position="214"/>
    </location>
</feature>
<proteinExistence type="predicted"/>
<protein>
    <submittedName>
        <fullName evidence="7">Pyruvate kinase-like protein</fullName>
    </submittedName>
</protein>
<dbReference type="InterPro" id="IPR036010">
    <property type="entry name" value="2Fe-2S_ferredoxin-like_sf"/>
</dbReference>
<sequence>MTSTTPTPSETTQQQQQQAPQVDLHAPFTSDTIVQVRRGRMKPMPGLTIESGIDKQVIDGPIFVNKWGLEGDEHDMTFHGGLDKAVHGYCSTHYPTWASEHPSASSRFIPGGFGENLVLPLMNERNICIGDIYSVTSPSTVSPSSPSSSSPSPPKSPPPLLLQVSLPRQPCFKLNHRFLLKNFAPQTYKLHRTGYYFRVLREGYLQAGDAITLVERKHPEWTIQRIQKYLHHEKDNLEANRALSEIPELGAECRDAFKARVQKALRREQRKIKWREFKVVEKRRETERITAFVLEAAEPTDSNAGDQDDVKPGAHAKVKLGNGLVRAYSIVDGGRNKFQIGVSLDPSKTRGASKYLHEQVDVGHTLQVNAVSTAGIPIASAASHHIFVAGGVGITAFLSLMEYYHSINYSYILHYAVRSEDEVPFRTRLAQLDSGSGQVVIYSKAAGQRLDVRRIIDDMQWNAQLYFCGPKRLMDEAAKETKAHGIAEKEVHFEAFEADISGDPFEVVVANKGGAVIKVGQEETLLECLEKQFGDGVESSCCVGNCGTCRVELKAGRVDHRGTALTEEEKSTSMLSCVSRGVGCITIEI</sequence>
<dbReference type="GO" id="GO:0030151">
    <property type="term" value="F:molybdenum ion binding"/>
    <property type="evidence" value="ECO:0007669"/>
    <property type="project" value="InterPro"/>
</dbReference>
<keyword evidence="1" id="KW-0408">Iron</keyword>
<dbReference type="Pfam" id="PF00111">
    <property type="entry name" value="Fer2"/>
    <property type="match status" value="1"/>
</dbReference>
<dbReference type="GO" id="GO:0016301">
    <property type="term" value="F:kinase activity"/>
    <property type="evidence" value="ECO:0007669"/>
    <property type="project" value="UniProtKB-KW"/>
</dbReference>
<organism evidence="7 8">
    <name type="scientific">Cladorrhinum samala</name>
    <dbReference type="NCBI Taxonomy" id="585594"/>
    <lineage>
        <taxon>Eukaryota</taxon>
        <taxon>Fungi</taxon>
        <taxon>Dikarya</taxon>
        <taxon>Ascomycota</taxon>
        <taxon>Pezizomycotina</taxon>
        <taxon>Sordariomycetes</taxon>
        <taxon>Sordariomycetidae</taxon>
        <taxon>Sordariales</taxon>
        <taxon>Podosporaceae</taxon>
        <taxon>Cladorrhinum</taxon>
    </lineage>
</organism>
<evidence type="ECO:0000259" key="6">
    <source>
        <dbReference type="PROSITE" id="PS51384"/>
    </source>
</evidence>
<reference evidence="7" key="1">
    <citation type="journal article" date="2023" name="Mol. Phylogenet. Evol.">
        <title>Genome-scale phylogeny and comparative genomics of the fungal order Sordariales.</title>
        <authorList>
            <person name="Hensen N."/>
            <person name="Bonometti L."/>
            <person name="Westerberg I."/>
            <person name="Brannstrom I.O."/>
            <person name="Guillou S."/>
            <person name="Cros-Aarteil S."/>
            <person name="Calhoun S."/>
            <person name="Haridas S."/>
            <person name="Kuo A."/>
            <person name="Mondo S."/>
            <person name="Pangilinan J."/>
            <person name="Riley R."/>
            <person name="LaButti K."/>
            <person name="Andreopoulos B."/>
            <person name="Lipzen A."/>
            <person name="Chen C."/>
            <person name="Yan M."/>
            <person name="Daum C."/>
            <person name="Ng V."/>
            <person name="Clum A."/>
            <person name="Steindorff A."/>
            <person name="Ohm R.A."/>
            <person name="Martin F."/>
            <person name="Silar P."/>
            <person name="Natvig D.O."/>
            <person name="Lalanne C."/>
            <person name="Gautier V."/>
            <person name="Ament-Velasquez S.L."/>
            <person name="Kruys A."/>
            <person name="Hutchinson M.I."/>
            <person name="Powell A.J."/>
            <person name="Barry K."/>
            <person name="Miller A.N."/>
            <person name="Grigoriev I.V."/>
            <person name="Debuchy R."/>
            <person name="Gladieux P."/>
            <person name="Hiltunen Thoren M."/>
            <person name="Johannesson H."/>
        </authorList>
    </citation>
    <scope>NUCLEOTIDE SEQUENCE</scope>
    <source>
        <strain evidence="7">PSN324</strain>
    </source>
</reference>
<dbReference type="GO" id="GO:0016491">
    <property type="term" value="F:oxidoreductase activity"/>
    <property type="evidence" value="ECO:0007669"/>
    <property type="project" value="InterPro"/>
</dbReference>